<name>A0A1F7YPD0_9BACT</name>
<feature type="transmembrane region" description="Helical" evidence="1">
    <location>
        <begin position="71"/>
        <end position="91"/>
    </location>
</feature>
<feature type="transmembrane region" description="Helical" evidence="1">
    <location>
        <begin position="186"/>
        <end position="207"/>
    </location>
</feature>
<dbReference type="EMBL" id="MGGM01000018">
    <property type="protein sequence ID" value="OGM29143.1"/>
    <property type="molecule type" value="Genomic_DNA"/>
</dbReference>
<keyword evidence="1" id="KW-0812">Transmembrane</keyword>
<proteinExistence type="predicted"/>
<sequence>MSNLPLVLMLLLGGFVFLFAYWKRIREDYISRFVFASGFYIIIGVLIGATAFQLILPHLLHQSPVFQYNGLWFWGGVAGGFAGLFASVNLFKMKFTEVFEAAGIGLLLWFGISILAIVLASRKTDAILFSLSSFLIFGLYRFLDAKYRRFTWYKSGRVGFAGIMSLGVFFLIRAALILGIPGSDLHIGKVGVIPSAVAAFLLFYFVYNLSEGQWQLKTAVQARARLKKAKKLKRIK</sequence>
<feature type="transmembrane region" description="Helical" evidence="1">
    <location>
        <begin position="155"/>
        <end position="180"/>
    </location>
</feature>
<organism evidence="2 3">
    <name type="scientific">Candidatus Woesebacteria bacterium RIFCSPHIGHO2_01_FULL_41_10</name>
    <dbReference type="NCBI Taxonomy" id="1802500"/>
    <lineage>
        <taxon>Bacteria</taxon>
        <taxon>Candidatus Woeseibacteriota</taxon>
    </lineage>
</organism>
<keyword evidence="1" id="KW-1133">Transmembrane helix</keyword>
<feature type="transmembrane region" description="Helical" evidence="1">
    <location>
        <begin position="6"/>
        <end position="22"/>
    </location>
</feature>
<protein>
    <submittedName>
        <fullName evidence="2">Uncharacterized protein</fullName>
    </submittedName>
</protein>
<keyword evidence="1" id="KW-0472">Membrane</keyword>
<reference evidence="2 3" key="1">
    <citation type="journal article" date="2016" name="Nat. Commun.">
        <title>Thousands of microbial genomes shed light on interconnected biogeochemical processes in an aquifer system.</title>
        <authorList>
            <person name="Anantharaman K."/>
            <person name="Brown C.T."/>
            <person name="Hug L.A."/>
            <person name="Sharon I."/>
            <person name="Castelle C.J."/>
            <person name="Probst A.J."/>
            <person name="Thomas B.C."/>
            <person name="Singh A."/>
            <person name="Wilkins M.J."/>
            <person name="Karaoz U."/>
            <person name="Brodie E.L."/>
            <person name="Williams K.H."/>
            <person name="Hubbard S.S."/>
            <person name="Banfield J.F."/>
        </authorList>
    </citation>
    <scope>NUCLEOTIDE SEQUENCE [LARGE SCALE GENOMIC DNA]</scope>
</reference>
<evidence type="ECO:0000313" key="3">
    <source>
        <dbReference type="Proteomes" id="UP000177263"/>
    </source>
</evidence>
<dbReference type="Proteomes" id="UP000177263">
    <property type="component" value="Unassembled WGS sequence"/>
</dbReference>
<feature type="transmembrane region" description="Helical" evidence="1">
    <location>
        <begin position="98"/>
        <end position="120"/>
    </location>
</feature>
<accession>A0A1F7YPD0</accession>
<feature type="transmembrane region" description="Helical" evidence="1">
    <location>
        <begin position="126"/>
        <end position="143"/>
    </location>
</feature>
<comment type="caution">
    <text evidence="2">The sequence shown here is derived from an EMBL/GenBank/DDBJ whole genome shotgun (WGS) entry which is preliminary data.</text>
</comment>
<dbReference type="STRING" id="1802500.A2801_01865"/>
<evidence type="ECO:0000256" key="1">
    <source>
        <dbReference type="SAM" id="Phobius"/>
    </source>
</evidence>
<gene>
    <name evidence="2" type="ORF">A2801_01865</name>
</gene>
<evidence type="ECO:0000313" key="2">
    <source>
        <dbReference type="EMBL" id="OGM29143.1"/>
    </source>
</evidence>
<dbReference type="AlphaFoldDB" id="A0A1F7YPD0"/>
<feature type="transmembrane region" description="Helical" evidence="1">
    <location>
        <begin position="34"/>
        <end position="56"/>
    </location>
</feature>